<dbReference type="Gene3D" id="3.40.50.10350">
    <property type="entry name" value="Glycerate kinase, domain 1"/>
    <property type="match status" value="1"/>
</dbReference>
<dbReference type="InterPro" id="IPR018193">
    <property type="entry name" value="Glyc_kinase_flavodox-like_fold"/>
</dbReference>
<dbReference type="EMBL" id="DRFT01000010">
    <property type="protein sequence ID" value="HDZ49611.1"/>
    <property type="molecule type" value="Genomic_DNA"/>
</dbReference>
<dbReference type="NCBIfam" id="TIGR00045">
    <property type="entry name" value="glycerate kinase"/>
    <property type="match status" value="1"/>
</dbReference>
<dbReference type="Gene3D" id="3.90.1510.10">
    <property type="entry name" value="Glycerate kinase, domain 2"/>
    <property type="match status" value="1"/>
</dbReference>
<comment type="caution">
    <text evidence="4">The sequence shown here is derived from an EMBL/GenBank/DDBJ whole genome shotgun (WGS) entry which is preliminary data.</text>
</comment>
<evidence type="ECO:0000256" key="2">
    <source>
        <dbReference type="ARBA" id="ARBA00022679"/>
    </source>
</evidence>
<keyword evidence="2" id="KW-0808">Transferase</keyword>
<evidence type="ECO:0000313" key="4">
    <source>
        <dbReference type="EMBL" id="HDZ49611.1"/>
    </source>
</evidence>
<dbReference type="AlphaFoldDB" id="A0A7C1MEK3"/>
<comment type="similarity">
    <text evidence="1">Belongs to the glycerate kinase type-1 family.</text>
</comment>
<dbReference type="SUPFAM" id="SSF110738">
    <property type="entry name" value="Glycerate kinase I"/>
    <property type="match status" value="1"/>
</dbReference>
<dbReference type="PANTHER" id="PTHR21599:SF0">
    <property type="entry name" value="GLYCERATE KINASE"/>
    <property type="match status" value="1"/>
</dbReference>
<dbReference type="InterPro" id="IPR018197">
    <property type="entry name" value="Glycerate_kinase_RE-like"/>
</dbReference>
<dbReference type="InterPro" id="IPR036129">
    <property type="entry name" value="Glycerate_kinase_sf"/>
</dbReference>
<evidence type="ECO:0000256" key="1">
    <source>
        <dbReference type="ARBA" id="ARBA00006284"/>
    </source>
</evidence>
<accession>A0A7C1MEK3</accession>
<dbReference type="InterPro" id="IPR004381">
    <property type="entry name" value="Glycerate_kinase"/>
</dbReference>
<organism evidence="4">
    <name type="scientific">Aerophobetes bacterium</name>
    <dbReference type="NCBI Taxonomy" id="2030807"/>
    <lineage>
        <taxon>Bacteria</taxon>
        <taxon>Candidatus Aerophobota</taxon>
    </lineage>
</organism>
<dbReference type="Pfam" id="PF02595">
    <property type="entry name" value="Gly_kinase"/>
    <property type="match status" value="1"/>
</dbReference>
<gene>
    <name evidence="4" type="ORF">ENH69_00135</name>
</gene>
<dbReference type="Proteomes" id="UP000885667">
    <property type="component" value="Unassembled WGS sequence"/>
</dbReference>
<name>A0A7C1MEK3_UNCAE</name>
<proteinExistence type="inferred from homology"/>
<keyword evidence="3 4" id="KW-0418">Kinase</keyword>
<dbReference type="PANTHER" id="PTHR21599">
    <property type="entry name" value="GLYCERATE KINASE"/>
    <property type="match status" value="1"/>
</dbReference>
<dbReference type="GO" id="GO:0008887">
    <property type="term" value="F:glycerate kinase activity"/>
    <property type="evidence" value="ECO:0007669"/>
    <property type="project" value="InterPro"/>
</dbReference>
<feature type="non-terminal residue" evidence="4">
    <location>
        <position position="146"/>
    </location>
</feature>
<reference evidence="4" key="1">
    <citation type="journal article" date="2020" name="mSystems">
        <title>Genome- and Community-Level Interaction Insights into Carbon Utilization and Element Cycling Functions of Hydrothermarchaeota in Hydrothermal Sediment.</title>
        <authorList>
            <person name="Zhou Z."/>
            <person name="Liu Y."/>
            <person name="Xu W."/>
            <person name="Pan J."/>
            <person name="Luo Z.H."/>
            <person name="Li M."/>
        </authorList>
    </citation>
    <scope>NUCLEOTIDE SEQUENCE [LARGE SCALE GENOMIC DNA]</scope>
    <source>
        <strain evidence="4">HyVt-329</strain>
    </source>
</reference>
<protein>
    <submittedName>
        <fullName evidence="4">Glycerate kinase</fullName>
    </submittedName>
</protein>
<evidence type="ECO:0000256" key="3">
    <source>
        <dbReference type="ARBA" id="ARBA00022777"/>
    </source>
</evidence>
<sequence length="146" mass="15475">MKIIVAPDSFKESMGAKEVALIIEKGVKRVFPEAEIIKVPMADGGEGTVESLVEVRRGKIIRKKVTSPLGKKIYAYFGILEDEITAVVEMAQASGLSLVPPRERNPLSTTSYGTGELIKEALDRGCRKIIVGIGGSATVDGGAGMA</sequence>
<dbReference type="GO" id="GO:0031388">
    <property type="term" value="P:organic acid phosphorylation"/>
    <property type="evidence" value="ECO:0007669"/>
    <property type="project" value="InterPro"/>
</dbReference>